<dbReference type="EMBL" id="CP022684">
    <property type="protein sequence ID" value="AUM13690.1"/>
    <property type="molecule type" value="Genomic_DNA"/>
</dbReference>
<evidence type="ECO:0000256" key="3">
    <source>
        <dbReference type="ARBA" id="ARBA00022692"/>
    </source>
</evidence>
<feature type="transmembrane region" description="Helical" evidence="6">
    <location>
        <begin position="610"/>
        <end position="630"/>
    </location>
</feature>
<evidence type="ECO:0000256" key="1">
    <source>
        <dbReference type="ARBA" id="ARBA00004651"/>
    </source>
</evidence>
<keyword evidence="9" id="KW-1185">Reference proteome</keyword>
<dbReference type="AlphaFoldDB" id="A0A2K9LN64"/>
<keyword evidence="2" id="KW-1003">Cell membrane</keyword>
<dbReference type="Proteomes" id="UP000235116">
    <property type="component" value="Chromosome"/>
</dbReference>
<feature type="transmembrane region" description="Helical" evidence="6">
    <location>
        <begin position="663"/>
        <end position="684"/>
    </location>
</feature>
<evidence type="ECO:0000256" key="6">
    <source>
        <dbReference type="SAM" id="Phobius"/>
    </source>
</evidence>
<keyword evidence="5 6" id="KW-0472">Membrane</keyword>
<feature type="transmembrane region" description="Helical" evidence="6">
    <location>
        <begin position="225"/>
        <end position="243"/>
    </location>
</feature>
<proteinExistence type="predicted"/>
<keyword evidence="4 6" id="KW-1133">Transmembrane helix</keyword>
<feature type="domain" description="SSD" evidence="7">
    <location>
        <begin position="607"/>
        <end position="763"/>
    </location>
</feature>
<dbReference type="KEGG" id="kak:Kalk_15230"/>
<feature type="transmembrane region" description="Helical" evidence="6">
    <location>
        <begin position="349"/>
        <end position="376"/>
    </location>
</feature>
<evidence type="ECO:0000313" key="8">
    <source>
        <dbReference type="EMBL" id="AUM13690.1"/>
    </source>
</evidence>
<dbReference type="GO" id="GO:0005886">
    <property type="term" value="C:plasma membrane"/>
    <property type="evidence" value="ECO:0007669"/>
    <property type="project" value="UniProtKB-SubCell"/>
</dbReference>
<dbReference type="PROSITE" id="PS50156">
    <property type="entry name" value="SSD"/>
    <property type="match status" value="2"/>
</dbReference>
<comment type="subcellular location">
    <subcellularLocation>
        <location evidence="1">Cell membrane</location>
        <topology evidence="1">Multi-pass membrane protein</topology>
    </subcellularLocation>
</comment>
<evidence type="ECO:0000259" key="7">
    <source>
        <dbReference type="PROSITE" id="PS50156"/>
    </source>
</evidence>
<dbReference type="Gene3D" id="1.20.1640.10">
    <property type="entry name" value="Multidrug efflux transporter AcrB transmembrane domain"/>
    <property type="match status" value="2"/>
</dbReference>
<keyword evidence="3 6" id="KW-0812">Transmembrane</keyword>
<dbReference type="RefSeq" id="WP_101895065.1">
    <property type="nucleotide sequence ID" value="NZ_CP022684.1"/>
</dbReference>
<sequence length="780" mass="86076">MNNNSGWTRYPITHPWLTLSACLLLTLICGLGITRYHNTIDFRFFFSDDNPQLAAYTKLQSTYGSEEFIFVAIESVDGSDLFTDTNLRSLETLTAMAWMTPYSLRVDSLTNFPYTQASEDEFIVDDLYSSAANLDASQLRLRRQFALNEPATVNALISLDGKVGGMRILIQLPGVDRAAETPEVVYFVRNMVAQFEQDHPQFKTYLSGQVIVDQAFPESTQGDQAFVWPAFFIVILVLLGVIFRSLSFVIITLIIALCSIATGMGILGWTGMKINAAVTVAPIMILILAIADSVHILSRYRFFTQQDQTKQQALTESLRQNTRPVMLTSAFTAAGFLTLHFNDSPPYQALGYIVCAGVLAAWLYSMLLLPALIMLIPHSVKGGFKPPSDTTRTPLAGWSNWIVAHHRSITLIGSIVIIAGLMCLPLNRINDDPVKYFGSTQIMRQHMEFVNNHITGLGALNYSIPTHQGLTVTDPDYLNLLDRFSQWISQQPNVVHVDSIADIIKRLNQSWNDDNPDFYTLPIESDASAQLLLLYEMSLPFGADLGTMIAADRHASRVRVTMNNTAGDYHIDLDERARQWLSHEVDPTLAITSASAPLMFAHIGERSMQGILAGLVGSLFVMGFVLTWLFRSVTLGLISVICNVLPVALAFAAWGIINGNIDVGLTVTLGIAFGIVVDDTIHFLSKYRHARQVLSFPAPQAVQFAFSRVGPAILVTSIILIAGFAMLGFSAMNITANTSILTTITIAIALLIDLLFIPALLILFDRSSSEQTFKESQPHG</sequence>
<evidence type="ECO:0000256" key="5">
    <source>
        <dbReference type="ARBA" id="ARBA00023136"/>
    </source>
</evidence>
<dbReference type="InterPro" id="IPR004869">
    <property type="entry name" value="MMPL_dom"/>
</dbReference>
<organism evidence="8 9">
    <name type="scientific">Ketobacter alkanivorans</name>
    <dbReference type="NCBI Taxonomy" id="1917421"/>
    <lineage>
        <taxon>Bacteria</taxon>
        <taxon>Pseudomonadati</taxon>
        <taxon>Pseudomonadota</taxon>
        <taxon>Gammaproteobacteria</taxon>
        <taxon>Pseudomonadales</taxon>
        <taxon>Ketobacteraceae</taxon>
        <taxon>Ketobacter</taxon>
    </lineage>
</organism>
<feature type="transmembrane region" description="Helical" evidence="6">
    <location>
        <begin position="249"/>
        <end position="269"/>
    </location>
</feature>
<feature type="transmembrane region" description="Helical" evidence="6">
    <location>
        <begin position="740"/>
        <end position="764"/>
    </location>
</feature>
<feature type="transmembrane region" description="Helical" evidence="6">
    <location>
        <begin position="276"/>
        <end position="297"/>
    </location>
</feature>
<feature type="transmembrane region" description="Helical" evidence="6">
    <location>
        <begin position="705"/>
        <end position="728"/>
    </location>
</feature>
<accession>A0A2K9LN64</accession>
<name>A0A2K9LN64_9GAMM</name>
<dbReference type="SUPFAM" id="SSF82866">
    <property type="entry name" value="Multidrug efflux transporter AcrB transmembrane domain"/>
    <property type="match status" value="2"/>
</dbReference>
<protein>
    <recommendedName>
        <fullName evidence="7">SSD domain-containing protein</fullName>
    </recommendedName>
</protein>
<dbReference type="InterPro" id="IPR050545">
    <property type="entry name" value="Mycobact_MmpL"/>
</dbReference>
<dbReference type="OrthoDB" id="9803781at2"/>
<reference evidence="9" key="1">
    <citation type="submission" date="2017-08" db="EMBL/GenBank/DDBJ databases">
        <title>Direct submision.</title>
        <authorList>
            <person name="Kim S.-J."/>
            <person name="Rhee S.-K."/>
        </authorList>
    </citation>
    <scope>NUCLEOTIDE SEQUENCE [LARGE SCALE GENOMIC DNA]</scope>
    <source>
        <strain evidence="9">GI5</strain>
    </source>
</reference>
<evidence type="ECO:0000256" key="4">
    <source>
        <dbReference type="ARBA" id="ARBA00022989"/>
    </source>
</evidence>
<dbReference type="Pfam" id="PF03176">
    <property type="entry name" value="MMPL"/>
    <property type="match status" value="2"/>
</dbReference>
<evidence type="ECO:0000256" key="2">
    <source>
        <dbReference type="ARBA" id="ARBA00022475"/>
    </source>
</evidence>
<dbReference type="PANTHER" id="PTHR33406:SF12">
    <property type="entry name" value="BLR2997 PROTEIN"/>
    <property type="match status" value="1"/>
</dbReference>
<dbReference type="PANTHER" id="PTHR33406">
    <property type="entry name" value="MEMBRANE PROTEIN MJ1562-RELATED"/>
    <property type="match status" value="1"/>
</dbReference>
<evidence type="ECO:0000313" key="9">
    <source>
        <dbReference type="Proteomes" id="UP000235116"/>
    </source>
</evidence>
<feature type="domain" description="SSD" evidence="7">
    <location>
        <begin position="250"/>
        <end position="375"/>
    </location>
</feature>
<feature type="transmembrane region" description="Helical" evidence="6">
    <location>
        <begin position="637"/>
        <end position="657"/>
    </location>
</feature>
<feature type="transmembrane region" description="Helical" evidence="6">
    <location>
        <begin position="12"/>
        <end position="33"/>
    </location>
</feature>
<dbReference type="InterPro" id="IPR000731">
    <property type="entry name" value="SSD"/>
</dbReference>
<gene>
    <name evidence="8" type="ORF">Kalk_15230</name>
</gene>